<proteinExistence type="predicted"/>
<evidence type="ECO:0000313" key="2">
    <source>
        <dbReference type="Proteomes" id="UP000033393"/>
    </source>
</evidence>
<dbReference type="EMBL" id="JYJG01000086">
    <property type="protein sequence ID" value="KJK49306.1"/>
    <property type="molecule type" value="Genomic_DNA"/>
</dbReference>
<reference evidence="1 2" key="1">
    <citation type="submission" date="2015-02" db="EMBL/GenBank/DDBJ databases">
        <authorList>
            <person name="Ju K.-S."/>
            <person name="Doroghazi J.R."/>
            <person name="Metcalf W."/>
        </authorList>
    </citation>
    <scope>NUCLEOTIDE SEQUENCE [LARGE SCALE GENOMIC DNA]</scope>
    <source>
        <strain evidence="1 2">NRRL B-16140</strain>
    </source>
</reference>
<accession>A0A0F0H348</accession>
<gene>
    <name evidence="1" type="ORF">UK23_14630</name>
</gene>
<sequence length="108" mass="12086">MSVLFEVIGGIAAGILGPTGDDHTLGDGDVFINGRWQEGELYFGPSRITWDKRIVFSPAEGRVEMITDHDSPHKSFRVLHFRRAEDTVLLAVHHRELKRVGTILPLPL</sequence>
<protein>
    <submittedName>
        <fullName evidence="1">Uncharacterized protein</fullName>
    </submittedName>
</protein>
<evidence type="ECO:0000313" key="1">
    <source>
        <dbReference type="EMBL" id="KJK49306.1"/>
    </source>
</evidence>
<dbReference type="RefSeq" id="WP_045312042.1">
    <property type="nucleotide sequence ID" value="NZ_JYJG01000086.1"/>
</dbReference>
<dbReference type="PATRIC" id="fig|68170.10.peg.3015"/>
<dbReference type="OrthoDB" id="3694059at2"/>
<comment type="caution">
    <text evidence="1">The sequence shown here is derived from an EMBL/GenBank/DDBJ whole genome shotgun (WGS) entry which is preliminary data.</text>
</comment>
<dbReference type="Proteomes" id="UP000033393">
    <property type="component" value="Unassembled WGS sequence"/>
</dbReference>
<dbReference type="AlphaFoldDB" id="A0A0F0H348"/>
<keyword evidence="2" id="KW-1185">Reference proteome</keyword>
<organism evidence="1 2">
    <name type="scientific">Lentzea aerocolonigenes</name>
    <name type="common">Lechevalieria aerocolonigenes</name>
    <name type="synonym">Saccharothrix aerocolonigenes</name>
    <dbReference type="NCBI Taxonomy" id="68170"/>
    <lineage>
        <taxon>Bacteria</taxon>
        <taxon>Bacillati</taxon>
        <taxon>Actinomycetota</taxon>
        <taxon>Actinomycetes</taxon>
        <taxon>Pseudonocardiales</taxon>
        <taxon>Pseudonocardiaceae</taxon>
        <taxon>Lentzea</taxon>
    </lineage>
</organism>
<name>A0A0F0H348_LENAE</name>